<dbReference type="InterPro" id="IPR014710">
    <property type="entry name" value="RmlC-like_jellyroll"/>
</dbReference>
<evidence type="ECO:0000259" key="4">
    <source>
        <dbReference type="Pfam" id="PF02678"/>
    </source>
</evidence>
<comment type="cofactor">
    <cofactor evidence="2">
        <name>Fe cation</name>
        <dbReference type="ChEBI" id="CHEBI:24875"/>
    </cofactor>
    <text evidence="2">Binds 1 Fe cation per subunit.</text>
</comment>
<organism evidence="6 7">
    <name type="scientific">Zhongshania aliphaticivorans</name>
    <dbReference type="NCBI Taxonomy" id="1470434"/>
    <lineage>
        <taxon>Bacteria</taxon>
        <taxon>Pseudomonadati</taxon>
        <taxon>Pseudomonadota</taxon>
        <taxon>Gammaproteobacteria</taxon>
        <taxon>Cellvibrionales</taxon>
        <taxon>Spongiibacteraceae</taxon>
        <taxon>Zhongshania</taxon>
    </lineage>
</organism>
<reference evidence="6 7" key="1">
    <citation type="submission" date="2015-12" db="EMBL/GenBank/DDBJ databases">
        <authorList>
            <person name="Shamseldin A."/>
            <person name="Moawad H."/>
            <person name="Abd El-Rahim W.M."/>
            <person name="Sadowsky M.J."/>
        </authorList>
    </citation>
    <scope>NUCLEOTIDE SEQUENCE [LARGE SCALE GENOMIC DNA]</scope>
    <source>
        <strain evidence="6 7">SM2</strain>
    </source>
</reference>
<dbReference type="Proteomes" id="UP000074119">
    <property type="component" value="Chromosome"/>
</dbReference>
<dbReference type="Gene3D" id="2.60.120.10">
    <property type="entry name" value="Jelly Rolls"/>
    <property type="match status" value="1"/>
</dbReference>
<dbReference type="InterPro" id="IPR003829">
    <property type="entry name" value="Pirin_N_dom"/>
</dbReference>
<dbReference type="GO" id="GO:0046872">
    <property type="term" value="F:metal ion binding"/>
    <property type="evidence" value="ECO:0007669"/>
    <property type="project" value="UniProtKB-KW"/>
</dbReference>
<dbReference type="PIRSF" id="PIRSF006232">
    <property type="entry name" value="Pirin"/>
    <property type="match status" value="1"/>
</dbReference>
<gene>
    <name evidence="6" type="ORF">AZF00_16765</name>
</gene>
<feature type="binding site" evidence="2">
    <location>
        <position position="76"/>
    </location>
    <ligand>
        <name>Fe cation</name>
        <dbReference type="ChEBI" id="CHEBI:24875"/>
    </ligand>
</feature>
<feature type="domain" description="Pirin C-terminal" evidence="5">
    <location>
        <begin position="190"/>
        <end position="287"/>
    </location>
</feature>
<dbReference type="STRING" id="1470434.AZF00_16765"/>
<dbReference type="InterPro" id="IPR008778">
    <property type="entry name" value="Pirin_C_dom"/>
</dbReference>
<evidence type="ECO:0000313" key="6">
    <source>
        <dbReference type="EMBL" id="AMO69850.1"/>
    </source>
</evidence>
<evidence type="ECO:0000256" key="2">
    <source>
        <dbReference type="PIRSR" id="PIRSR006232-1"/>
    </source>
</evidence>
<evidence type="ECO:0000313" key="7">
    <source>
        <dbReference type="Proteomes" id="UP000074119"/>
    </source>
</evidence>
<dbReference type="InterPro" id="IPR012093">
    <property type="entry name" value="Pirin"/>
</dbReference>
<dbReference type="Pfam" id="PF05726">
    <property type="entry name" value="Pirin_C"/>
    <property type="match status" value="1"/>
</dbReference>
<evidence type="ECO:0000259" key="5">
    <source>
        <dbReference type="Pfam" id="PF05726"/>
    </source>
</evidence>
<keyword evidence="6" id="KW-0560">Oxidoreductase</keyword>
<dbReference type="PANTHER" id="PTHR13903:SF8">
    <property type="entry name" value="PIRIN"/>
    <property type="match status" value="1"/>
</dbReference>
<name>A0A127M9F1_9GAMM</name>
<proteinExistence type="inferred from homology"/>
<feature type="binding site" evidence="2">
    <location>
        <position position="120"/>
    </location>
    <ligand>
        <name>Fe cation</name>
        <dbReference type="ChEBI" id="CHEBI:24875"/>
    </ligand>
</feature>
<dbReference type="AlphaFoldDB" id="A0A127M9F1"/>
<feature type="binding site" evidence="2">
    <location>
        <position position="78"/>
    </location>
    <ligand>
        <name>Fe cation</name>
        <dbReference type="ChEBI" id="CHEBI:24875"/>
    </ligand>
</feature>
<keyword evidence="6" id="KW-0223">Dioxygenase</keyword>
<dbReference type="Pfam" id="PF02678">
    <property type="entry name" value="Pirin"/>
    <property type="match status" value="1"/>
</dbReference>
<keyword evidence="2" id="KW-0479">Metal-binding</keyword>
<accession>A0A127M9F1</accession>
<comment type="similarity">
    <text evidence="1 3">Belongs to the pirin family.</text>
</comment>
<dbReference type="RefSeq" id="WP_062384331.1">
    <property type="nucleotide sequence ID" value="NZ_CP014544.1"/>
</dbReference>
<feature type="binding site" evidence="2">
    <location>
        <position position="122"/>
    </location>
    <ligand>
        <name>Fe cation</name>
        <dbReference type="ChEBI" id="CHEBI:24875"/>
    </ligand>
</feature>
<dbReference type="InterPro" id="IPR011051">
    <property type="entry name" value="RmlC_Cupin_sf"/>
</dbReference>
<dbReference type="PANTHER" id="PTHR13903">
    <property type="entry name" value="PIRIN-RELATED"/>
    <property type="match status" value="1"/>
</dbReference>
<dbReference type="KEGG" id="zal:AZF00_16765"/>
<dbReference type="EMBL" id="CP014544">
    <property type="protein sequence ID" value="AMO69850.1"/>
    <property type="molecule type" value="Genomic_DNA"/>
</dbReference>
<dbReference type="GO" id="GO:0051213">
    <property type="term" value="F:dioxygenase activity"/>
    <property type="evidence" value="ECO:0007669"/>
    <property type="project" value="UniProtKB-KW"/>
</dbReference>
<sequence length="311" mass="34125">MSNQQHDSEASQSSDCPRHIDPIQKISARSAEIGGGITVNRVLPSRQRRMIGAWCFLDHAGPAVFRDGTGMKVGPHPHIGLQTFTWMVAGEVLHRDSLGNVAEVRPGEVNLMTAGRGISHTEESLAGSEQLHAAQLWIALPYQDRECEPAFDHYPELPVWRQGDSQLILLAGRYAGEQSPAKIYSPLLAVDIVSASGDELYLPLDTRFEYGILVLQGDIVVCGQRFVENDLAYFSPGANELQVTLSPNSQIIFLGGEPFAGDITLWWNFVGHSRVEITQAQRDWEAGSSRFGSISGFDGAPLIAPPLPWRE</sequence>
<dbReference type="CDD" id="cd02909">
    <property type="entry name" value="cupin_pirin_N"/>
    <property type="match status" value="1"/>
</dbReference>
<dbReference type="SUPFAM" id="SSF51182">
    <property type="entry name" value="RmlC-like cupins"/>
    <property type="match status" value="1"/>
</dbReference>
<feature type="domain" description="Pirin N-terminal" evidence="4">
    <location>
        <begin position="38"/>
        <end position="138"/>
    </location>
</feature>
<evidence type="ECO:0000256" key="3">
    <source>
        <dbReference type="RuleBase" id="RU003457"/>
    </source>
</evidence>
<evidence type="ECO:0000256" key="1">
    <source>
        <dbReference type="ARBA" id="ARBA00008416"/>
    </source>
</evidence>
<keyword evidence="2" id="KW-0408">Iron</keyword>
<protein>
    <submittedName>
        <fullName evidence="6">Quercetin 2,3-dioxygenase</fullName>
    </submittedName>
</protein>